<sequence length="277" mass="30790">MTECTSLQFVSPFAFEAMQKVDVVRLASLSDPELRLLLPCLVRMALCAPADQSQSWAQDKKLILRLLSGVEAVNSIVALLSVDFHALEQDASKEQQLRGLIKNGERQDEESLGGRRRTDALRFLCKMNPSQALKVRGMVVEECHLPGLGVALTLDHTKNEACEDGVSDLVCFVSGLLLGTNAKVRTWFGTFIRNGQQRKRETSSSVLWQMRRQLLLELMGILPTVRSTRIVEEADVEMEPNVSVYSGLKEEHVVKASALLRLYCALMGIAGLKYSII</sequence>
<dbReference type="eggNOG" id="ENOG502QSP2">
    <property type="taxonomic scope" value="Eukaryota"/>
</dbReference>
<dbReference type="InParanoid" id="L8Y4T5"/>
<comment type="subcellular location">
    <subcellularLocation>
        <location evidence="1">Nucleus</location>
    </subcellularLocation>
</comment>
<keyword evidence="5" id="KW-1185">Reference proteome</keyword>
<dbReference type="EMBL" id="KB365450">
    <property type="protein sequence ID" value="ELV11287.1"/>
    <property type="molecule type" value="Genomic_DNA"/>
</dbReference>
<evidence type="ECO:0000313" key="5">
    <source>
        <dbReference type="Proteomes" id="UP000011518"/>
    </source>
</evidence>
<dbReference type="Proteomes" id="UP000011518">
    <property type="component" value="Unassembled WGS sequence"/>
</dbReference>
<evidence type="ECO:0000256" key="3">
    <source>
        <dbReference type="ARBA" id="ARBA00023242"/>
    </source>
</evidence>
<evidence type="ECO:0000313" key="4">
    <source>
        <dbReference type="EMBL" id="ELV11287.1"/>
    </source>
</evidence>
<evidence type="ECO:0000256" key="2">
    <source>
        <dbReference type="ARBA" id="ARBA00006705"/>
    </source>
</evidence>
<dbReference type="GO" id="GO:0034472">
    <property type="term" value="P:snRNA 3'-end processing"/>
    <property type="evidence" value="ECO:0007669"/>
    <property type="project" value="TreeGrafter"/>
</dbReference>
<reference evidence="5" key="1">
    <citation type="submission" date="2012-07" db="EMBL/GenBank/DDBJ databases">
        <title>Genome of the Chinese tree shrew, a rising model animal genetically related to primates.</title>
        <authorList>
            <person name="Zhang G."/>
            <person name="Fan Y."/>
            <person name="Yao Y."/>
            <person name="Huang Z."/>
        </authorList>
    </citation>
    <scope>NUCLEOTIDE SEQUENCE [LARGE SCALE GENOMIC DNA]</scope>
</reference>
<dbReference type="GO" id="GO:0032039">
    <property type="term" value="C:integrator complex"/>
    <property type="evidence" value="ECO:0007669"/>
    <property type="project" value="InterPro"/>
</dbReference>
<evidence type="ECO:0000256" key="1">
    <source>
        <dbReference type="ARBA" id="ARBA00004123"/>
    </source>
</evidence>
<name>L8Y4T5_TUPCH</name>
<dbReference type="AlphaFoldDB" id="L8Y4T5"/>
<dbReference type="InterPro" id="IPR029321">
    <property type="entry name" value="INTS2"/>
</dbReference>
<dbReference type="InterPro" id="IPR026236">
    <property type="entry name" value="Int2_metazoa"/>
</dbReference>
<proteinExistence type="inferred from homology"/>
<dbReference type="PANTHER" id="PTHR28608:SF1">
    <property type="entry name" value="INTEGRATOR COMPLEX SUBUNIT 2"/>
    <property type="match status" value="1"/>
</dbReference>
<dbReference type="STRING" id="246437.L8Y4T5"/>
<keyword evidence="3" id="KW-0539">Nucleus</keyword>
<accession>L8Y4T5</accession>
<dbReference type="PANTHER" id="PTHR28608">
    <property type="entry name" value="INTEGRATOR COMPLEX SUBUNIT 2"/>
    <property type="match status" value="1"/>
</dbReference>
<comment type="similarity">
    <text evidence="2">Belongs to the Integrator subunit 2 family.</text>
</comment>
<protein>
    <submittedName>
        <fullName evidence="4">Integrator complex subunit 2</fullName>
    </submittedName>
</protein>
<organism evidence="4 5">
    <name type="scientific">Tupaia chinensis</name>
    <name type="common">Chinese tree shrew</name>
    <name type="synonym">Tupaia belangeri chinensis</name>
    <dbReference type="NCBI Taxonomy" id="246437"/>
    <lineage>
        <taxon>Eukaryota</taxon>
        <taxon>Metazoa</taxon>
        <taxon>Chordata</taxon>
        <taxon>Craniata</taxon>
        <taxon>Vertebrata</taxon>
        <taxon>Euteleostomi</taxon>
        <taxon>Mammalia</taxon>
        <taxon>Eutheria</taxon>
        <taxon>Euarchontoglires</taxon>
        <taxon>Scandentia</taxon>
        <taxon>Tupaiidae</taxon>
        <taxon>Tupaia</taxon>
    </lineage>
</organism>
<gene>
    <name evidence="4" type="ORF">TREES_T100001335</name>
</gene>
<dbReference type="Pfam" id="PF14750">
    <property type="entry name" value="INTS2"/>
    <property type="match status" value="2"/>
</dbReference>
<reference evidence="5" key="2">
    <citation type="journal article" date="2013" name="Nat. Commun.">
        <title>Genome of the Chinese tree shrew.</title>
        <authorList>
            <person name="Fan Y."/>
            <person name="Huang Z.Y."/>
            <person name="Cao C.C."/>
            <person name="Chen C.S."/>
            <person name="Chen Y.X."/>
            <person name="Fan D.D."/>
            <person name="He J."/>
            <person name="Hou H.L."/>
            <person name="Hu L."/>
            <person name="Hu X.T."/>
            <person name="Jiang X.T."/>
            <person name="Lai R."/>
            <person name="Lang Y.S."/>
            <person name="Liang B."/>
            <person name="Liao S.G."/>
            <person name="Mu D."/>
            <person name="Ma Y.Y."/>
            <person name="Niu Y.Y."/>
            <person name="Sun X.Q."/>
            <person name="Xia J.Q."/>
            <person name="Xiao J."/>
            <person name="Xiong Z.Q."/>
            <person name="Xu L."/>
            <person name="Yang L."/>
            <person name="Zhang Y."/>
            <person name="Zhao W."/>
            <person name="Zhao X.D."/>
            <person name="Zheng Y.T."/>
            <person name="Zhou J.M."/>
            <person name="Zhu Y.B."/>
            <person name="Zhang G.J."/>
            <person name="Wang J."/>
            <person name="Yao Y.G."/>
        </authorList>
    </citation>
    <scope>NUCLEOTIDE SEQUENCE [LARGE SCALE GENOMIC DNA]</scope>
</reference>
<dbReference type="PRINTS" id="PR02105">
    <property type="entry name" value="INTSUBUNIT2"/>
</dbReference>